<organism evidence="8 9">
    <name type="scientific">Cyphellophora attinorum</name>
    <dbReference type="NCBI Taxonomy" id="1664694"/>
    <lineage>
        <taxon>Eukaryota</taxon>
        <taxon>Fungi</taxon>
        <taxon>Dikarya</taxon>
        <taxon>Ascomycota</taxon>
        <taxon>Pezizomycotina</taxon>
        <taxon>Eurotiomycetes</taxon>
        <taxon>Chaetothyriomycetidae</taxon>
        <taxon>Chaetothyriales</taxon>
        <taxon>Cyphellophoraceae</taxon>
        <taxon>Cyphellophora</taxon>
    </lineage>
</organism>
<evidence type="ECO:0000256" key="6">
    <source>
        <dbReference type="SAM" id="MobiDB-lite"/>
    </source>
</evidence>
<keyword evidence="4" id="KW-1133">Transmembrane helix</keyword>
<dbReference type="AlphaFoldDB" id="A0A0N1HA76"/>
<gene>
    <name evidence="8" type="ORF">AB675_8743</name>
</gene>
<comment type="subcellular location">
    <subcellularLocation>
        <location evidence="1">Membrane</location>
    </subcellularLocation>
</comment>
<evidence type="ECO:0000259" key="7">
    <source>
        <dbReference type="Pfam" id="PF04884"/>
    </source>
</evidence>
<dbReference type="InterPro" id="IPR006968">
    <property type="entry name" value="RUS_fam"/>
</dbReference>
<comment type="caution">
    <text evidence="8">The sequence shown here is derived from an EMBL/GenBank/DDBJ whole genome shotgun (WGS) entry which is preliminary data.</text>
</comment>
<evidence type="ECO:0000256" key="5">
    <source>
        <dbReference type="ARBA" id="ARBA00023136"/>
    </source>
</evidence>
<dbReference type="InterPro" id="IPR054549">
    <property type="entry name" value="UVB_sens_RUS_dom"/>
</dbReference>
<dbReference type="Proteomes" id="UP000038010">
    <property type="component" value="Unassembled WGS sequence"/>
</dbReference>
<dbReference type="EMBL" id="LFJN01000003">
    <property type="protein sequence ID" value="KPI44684.1"/>
    <property type="molecule type" value="Genomic_DNA"/>
</dbReference>
<feature type="domain" description="Protein root UVB sensitive/RUS" evidence="7">
    <location>
        <begin position="77"/>
        <end position="217"/>
    </location>
</feature>
<evidence type="ECO:0000313" key="8">
    <source>
        <dbReference type="EMBL" id="KPI44684.1"/>
    </source>
</evidence>
<dbReference type="GeneID" id="28741095"/>
<evidence type="ECO:0000256" key="4">
    <source>
        <dbReference type="ARBA" id="ARBA00022989"/>
    </source>
</evidence>
<dbReference type="PANTHER" id="PTHR12770:SF31">
    <property type="entry name" value="RUS FAMILY MEMBER 1"/>
    <property type="match status" value="1"/>
</dbReference>
<dbReference type="OrthoDB" id="364779at2759"/>
<dbReference type="PANTHER" id="PTHR12770">
    <property type="entry name" value="RUS1 FAMILY PROTEIN C16ORF58"/>
    <property type="match status" value="1"/>
</dbReference>
<name>A0A0N1HA76_9EURO</name>
<accession>A0A0N1HA76</accession>
<dbReference type="VEuPathDB" id="FungiDB:AB675_8743"/>
<evidence type="ECO:0000256" key="2">
    <source>
        <dbReference type="ARBA" id="ARBA00007558"/>
    </source>
</evidence>
<proteinExistence type="inferred from homology"/>
<sequence>MSRITLTETTASGVLLNTYVVTPTEVTPAERSGRDDHHAHSSSRTNARIDVISPEITTTHGTASETTKASSSGLSISSLRDSVLAPFLPVGYPDSVSPDYTSYQRKSFSPKIPFYDSLQAALSTIASLLASRAVLTTLGVGSADATTALAINLSIFQTTISNISSILFAHRFATAIAQDVKFYRFFADIVNDTAFVLDVLSHRCHSMGVSQLSVSRQHVAVSAAWQEVRAKQC</sequence>
<keyword evidence="5" id="KW-0472">Membrane</keyword>
<keyword evidence="3" id="KW-0812">Transmembrane</keyword>
<keyword evidence="9" id="KW-1185">Reference proteome</keyword>
<feature type="region of interest" description="Disordered" evidence="6">
    <location>
        <begin position="26"/>
        <end position="46"/>
    </location>
</feature>
<reference evidence="8 9" key="1">
    <citation type="submission" date="2015-06" db="EMBL/GenBank/DDBJ databases">
        <title>Draft genome of the ant-associated black yeast Phialophora attae CBS 131958.</title>
        <authorList>
            <person name="Moreno L.F."/>
            <person name="Stielow B.J."/>
            <person name="de Hoog S."/>
            <person name="Vicente V.A."/>
            <person name="Weiss V.A."/>
            <person name="de Vries M."/>
            <person name="Cruz L.M."/>
            <person name="Souza E.M."/>
        </authorList>
    </citation>
    <scope>NUCLEOTIDE SEQUENCE [LARGE SCALE GENOMIC DNA]</scope>
    <source>
        <strain evidence="8 9">CBS 131958</strain>
    </source>
</reference>
<protein>
    <submittedName>
        <fullName evidence="8">RUS1 family protein C16orf58</fullName>
    </submittedName>
</protein>
<evidence type="ECO:0000256" key="3">
    <source>
        <dbReference type="ARBA" id="ARBA00022692"/>
    </source>
</evidence>
<dbReference type="GO" id="GO:0016020">
    <property type="term" value="C:membrane"/>
    <property type="evidence" value="ECO:0007669"/>
    <property type="project" value="UniProtKB-SubCell"/>
</dbReference>
<comment type="similarity">
    <text evidence="2">Belongs to the RUS1 family.</text>
</comment>
<evidence type="ECO:0000256" key="1">
    <source>
        <dbReference type="ARBA" id="ARBA00004370"/>
    </source>
</evidence>
<dbReference type="RefSeq" id="XP_018004647.1">
    <property type="nucleotide sequence ID" value="XM_018149215.1"/>
</dbReference>
<evidence type="ECO:0000313" key="9">
    <source>
        <dbReference type="Proteomes" id="UP000038010"/>
    </source>
</evidence>
<dbReference type="Pfam" id="PF04884">
    <property type="entry name" value="UVB_sens_prot"/>
    <property type="match status" value="1"/>
</dbReference>